<reference evidence="2 3" key="2">
    <citation type="submission" date="2018-03" db="EMBL/GenBank/DDBJ databases">
        <authorList>
            <person name="Keele B.F."/>
        </authorList>
    </citation>
    <scope>NUCLEOTIDE SEQUENCE [LARGE SCALE GENOMIC DNA]</scope>
    <source>
        <strain evidence="2 3">CCALA 016</strain>
    </source>
</reference>
<feature type="chain" id="PRO_5015630609" description="PEP-CTERM sorting domain-containing protein" evidence="1">
    <location>
        <begin position="34"/>
        <end position="266"/>
    </location>
</feature>
<protein>
    <recommendedName>
        <fullName evidence="4">PEP-CTERM sorting domain-containing protein</fullName>
    </recommendedName>
</protein>
<evidence type="ECO:0000256" key="1">
    <source>
        <dbReference type="SAM" id="SignalP"/>
    </source>
</evidence>
<organism evidence="2 3">
    <name type="scientific">Aphanothece hegewaldii CCALA 016</name>
    <dbReference type="NCBI Taxonomy" id="2107694"/>
    <lineage>
        <taxon>Bacteria</taxon>
        <taxon>Bacillati</taxon>
        <taxon>Cyanobacteriota</taxon>
        <taxon>Cyanophyceae</taxon>
        <taxon>Oscillatoriophycideae</taxon>
        <taxon>Chroococcales</taxon>
        <taxon>Aphanothecaceae</taxon>
        <taxon>Aphanothece</taxon>
    </lineage>
</organism>
<feature type="signal peptide" evidence="1">
    <location>
        <begin position="1"/>
        <end position="33"/>
    </location>
</feature>
<name>A0A2T1LV64_9CHRO</name>
<keyword evidence="3" id="KW-1185">Reference proteome</keyword>
<dbReference type="EMBL" id="PXOH01000019">
    <property type="protein sequence ID" value="PSF35574.1"/>
    <property type="molecule type" value="Genomic_DNA"/>
</dbReference>
<gene>
    <name evidence="2" type="ORF">C7H19_16345</name>
</gene>
<proteinExistence type="predicted"/>
<accession>A0A2T1LV64</accession>
<sequence>MVNFMQNNLINNKIAILFSAVIGLGFTTSPTMAASVIGIDGFIDVNSEYIFGFSGASTNSLTLELSDNTTITLFTDQSEFTSGIRNQGWWSATESNDDINDNYIVGDISNDQTSLLNNFFSFDISSLSGTVTSATLNLQRYFGQSDLGQQTQTYSLYDVSTDAAILNNNMGTSGAIFNDLGSGKNYGNYNVTVAGDDDEIIAFSLNSNAISDLNNAILANSNFFSIGGTLFPSNVPSVPEPASIFGILTVAGLGLIIKRKNRNIVD</sequence>
<reference evidence="2 3" key="1">
    <citation type="submission" date="2018-03" db="EMBL/GenBank/DDBJ databases">
        <title>The ancient ancestry and fast evolution of plastids.</title>
        <authorList>
            <person name="Moore K.R."/>
            <person name="Magnabosco C."/>
            <person name="Momper L."/>
            <person name="Gold D.A."/>
            <person name="Bosak T."/>
            <person name="Fournier G.P."/>
        </authorList>
    </citation>
    <scope>NUCLEOTIDE SEQUENCE [LARGE SCALE GENOMIC DNA]</scope>
    <source>
        <strain evidence="2 3">CCALA 016</strain>
    </source>
</reference>
<evidence type="ECO:0008006" key="4">
    <source>
        <dbReference type="Google" id="ProtNLM"/>
    </source>
</evidence>
<evidence type="ECO:0000313" key="3">
    <source>
        <dbReference type="Proteomes" id="UP000239001"/>
    </source>
</evidence>
<dbReference type="OrthoDB" id="484098at2"/>
<evidence type="ECO:0000313" key="2">
    <source>
        <dbReference type="EMBL" id="PSF35574.1"/>
    </source>
</evidence>
<comment type="caution">
    <text evidence="2">The sequence shown here is derived from an EMBL/GenBank/DDBJ whole genome shotgun (WGS) entry which is preliminary data.</text>
</comment>
<dbReference type="Proteomes" id="UP000239001">
    <property type="component" value="Unassembled WGS sequence"/>
</dbReference>
<keyword evidence="1" id="KW-0732">Signal</keyword>
<dbReference type="NCBIfam" id="TIGR02595">
    <property type="entry name" value="PEP_CTERM"/>
    <property type="match status" value="1"/>
</dbReference>
<dbReference type="AlphaFoldDB" id="A0A2T1LV64"/>
<dbReference type="InterPro" id="IPR013424">
    <property type="entry name" value="Ice-binding_C"/>
</dbReference>